<evidence type="ECO:0000313" key="1">
    <source>
        <dbReference type="EMBL" id="RZF37153.1"/>
    </source>
</evidence>
<name>A0A482X4A4_LAOST</name>
<evidence type="ECO:0000313" key="3">
    <source>
        <dbReference type="Proteomes" id="UP000291343"/>
    </source>
</evidence>
<dbReference type="Proteomes" id="UP000291343">
    <property type="component" value="Unassembled WGS sequence"/>
</dbReference>
<accession>A0A482X4A4</accession>
<sequence>MKSKGARSRIKIVIKLAFRKAIRPFFRCFDVWYSAGSIDLELQRSTAQTIDCSNNRLPNKAARLTAA</sequence>
<dbReference type="AlphaFoldDB" id="A0A482X4A4"/>
<proteinExistence type="predicted"/>
<dbReference type="EMBL" id="QKKF02025284">
    <property type="protein sequence ID" value="RZF37153.1"/>
    <property type="molecule type" value="Genomic_DNA"/>
</dbReference>
<comment type="caution">
    <text evidence="2">The sequence shown here is derived from an EMBL/GenBank/DDBJ whole genome shotgun (WGS) entry which is preliminary data.</text>
</comment>
<keyword evidence="3" id="KW-1185">Reference proteome</keyword>
<reference evidence="2" key="2">
    <citation type="submission" date="2019-02" db="EMBL/GenBank/DDBJ databases">
        <authorList>
            <person name="Zhu J."/>
            <person name="Jiang F."/>
            <person name="Wang X."/>
            <person name="Yang P."/>
            <person name="Bao Y."/>
            <person name="Zhao W."/>
            <person name="Wang W."/>
            <person name="Lu H."/>
            <person name="Wang Q."/>
            <person name="Cui N."/>
            <person name="Li J."/>
            <person name="Chen X."/>
            <person name="Luo L."/>
            <person name="Yu J."/>
            <person name="Kang L."/>
            <person name="Cui F."/>
        </authorList>
    </citation>
    <scope>NUCLEOTIDE SEQUENCE</scope>
    <source>
        <strain evidence="2">Lst14</strain>
        <tissue evidence="2">Whole body</tissue>
    </source>
</reference>
<evidence type="ECO:0000313" key="2">
    <source>
        <dbReference type="EMBL" id="RZF40735.1"/>
    </source>
</evidence>
<organism evidence="2 3">
    <name type="scientific">Laodelphax striatellus</name>
    <name type="common">Small brown planthopper</name>
    <name type="synonym">Delphax striatella</name>
    <dbReference type="NCBI Taxonomy" id="195883"/>
    <lineage>
        <taxon>Eukaryota</taxon>
        <taxon>Metazoa</taxon>
        <taxon>Ecdysozoa</taxon>
        <taxon>Arthropoda</taxon>
        <taxon>Hexapoda</taxon>
        <taxon>Insecta</taxon>
        <taxon>Pterygota</taxon>
        <taxon>Neoptera</taxon>
        <taxon>Paraneoptera</taxon>
        <taxon>Hemiptera</taxon>
        <taxon>Auchenorrhyncha</taxon>
        <taxon>Fulgoroidea</taxon>
        <taxon>Delphacidae</taxon>
        <taxon>Criomorphinae</taxon>
        <taxon>Laodelphax</taxon>
    </lineage>
</organism>
<dbReference type="EMBL" id="QKKF02017794">
    <property type="protein sequence ID" value="RZF40735.1"/>
    <property type="molecule type" value="Genomic_DNA"/>
</dbReference>
<protein>
    <submittedName>
        <fullName evidence="2">Uncharacterized protein</fullName>
    </submittedName>
</protein>
<dbReference type="InParanoid" id="A0A482X4A4"/>
<gene>
    <name evidence="2" type="ORF">LSTR_LSTR014322</name>
    <name evidence="1" type="ORF">LSTR_LSTR015343</name>
</gene>
<reference evidence="2 3" key="1">
    <citation type="journal article" date="2017" name="Gigascience">
        <title>Genome sequence of the small brown planthopper, Laodelphax striatellus.</title>
        <authorList>
            <person name="Zhu J."/>
            <person name="Jiang F."/>
            <person name="Wang X."/>
            <person name="Yang P."/>
            <person name="Bao Y."/>
            <person name="Zhao W."/>
            <person name="Wang W."/>
            <person name="Lu H."/>
            <person name="Wang Q."/>
            <person name="Cui N."/>
            <person name="Li J."/>
            <person name="Chen X."/>
            <person name="Luo L."/>
            <person name="Yu J."/>
            <person name="Kang L."/>
            <person name="Cui F."/>
        </authorList>
    </citation>
    <scope>NUCLEOTIDE SEQUENCE [LARGE SCALE GENOMIC DNA]</scope>
    <source>
        <strain evidence="2">Lst14</strain>
        <tissue evidence="2">Whole body</tissue>
    </source>
</reference>